<dbReference type="InterPro" id="IPR011989">
    <property type="entry name" value="ARM-like"/>
</dbReference>
<dbReference type="GO" id="GO:0030036">
    <property type="term" value="P:actin cytoskeleton organization"/>
    <property type="evidence" value="ECO:0007669"/>
    <property type="project" value="InterPro"/>
</dbReference>
<dbReference type="InterPro" id="IPR010473">
    <property type="entry name" value="GTPase-bd"/>
</dbReference>
<organism evidence="2 3">
    <name type="scientific">Mortierella isabellina</name>
    <name type="common">Filamentous fungus</name>
    <name type="synonym">Umbelopsis isabellina</name>
    <dbReference type="NCBI Taxonomy" id="91625"/>
    <lineage>
        <taxon>Eukaryota</taxon>
        <taxon>Fungi</taxon>
        <taxon>Fungi incertae sedis</taxon>
        <taxon>Mucoromycota</taxon>
        <taxon>Mucoromycotina</taxon>
        <taxon>Umbelopsidomycetes</taxon>
        <taxon>Umbelopsidales</taxon>
        <taxon>Umbelopsidaceae</taxon>
        <taxon>Umbelopsis</taxon>
    </lineage>
</organism>
<evidence type="ECO:0000313" key="3">
    <source>
        <dbReference type="Proteomes" id="UP000654370"/>
    </source>
</evidence>
<sequence>MSTSVIHGYVPANIRTSTTETKRPIIGKVSSFFHRKSVASNESAMNHSTFHPGWDDNDIKTRTFDDLLSNCQNEQSMENIDEAFDKLIKEYGLPSTLKPNLETLTLAQKKTLLDSYRLSHADRVKPANSGFSTDRMKMLRPLSILTKDAGIKQHTRNRRQRANSKMSLSPDQAAHMLHISNINTIDIQQLTEIHILLKSTVTSWSIDFLKIGGYGGLASQLQQLKSLSKRTPQNAKVLQMITRCIKALMTHEFGIQKLLTEPTCLRLIRDLLFSPTASNRKSLYAFDIQTRSLMLDVLCNLTAIQTSGDASEYVHGWDLLLSLLQDTNHDKERLAEEERRKSRIPFPTANETHVAKNKAPCRFTSWMRELMFILDKYIEPISFLAGALDFRFESAYRQLRVSHEKGAPPNLETDGGSVMVDEGVVEYLITHLRLICTVITNPPTCYKKEYAATDQELVRLEFMSSGFERVSRGLRSCPHPTLLHSYINYLAPLVTPWATLNPVELPHDPEQHVYEESLVDEMIEPSPPVSIKGLTDPPATEQSKAFAKAEISRVNRQDKNNEIKSIKLNSIRVSDKEEFVQWQEEIRTMDTSSSEELSIDSPPRSHVWLAKAELDAEMDYYEQDDYDDIIEQPVTTYWMKGGR</sequence>
<dbReference type="PANTHER" id="PTHR47102">
    <property type="entry name" value="PROTEIN BNI1"/>
    <property type="match status" value="1"/>
</dbReference>
<dbReference type="OrthoDB" id="2360425at2759"/>
<dbReference type="SUPFAM" id="SSF48371">
    <property type="entry name" value="ARM repeat"/>
    <property type="match status" value="1"/>
</dbReference>
<feature type="domain" description="Formin GTPase-binding" evidence="1">
    <location>
        <begin position="74"/>
        <end position="300"/>
    </location>
</feature>
<dbReference type="InterPro" id="IPR051661">
    <property type="entry name" value="Actin_filament_regulator"/>
</dbReference>
<protein>
    <recommendedName>
        <fullName evidence="1">Formin GTPase-binding domain-containing protein</fullName>
    </recommendedName>
</protein>
<accession>A0A8H7PS49</accession>
<dbReference type="EMBL" id="JAEPQZ010000007">
    <property type="protein sequence ID" value="KAG2179267.1"/>
    <property type="molecule type" value="Genomic_DNA"/>
</dbReference>
<dbReference type="InterPro" id="IPR016024">
    <property type="entry name" value="ARM-type_fold"/>
</dbReference>
<dbReference type="Pfam" id="PF06371">
    <property type="entry name" value="Drf_GBD"/>
    <property type="match status" value="1"/>
</dbReference>
<dbReference type="Gene3D" id="1.25.10.10">
    <property type="entry name" value="Leucine-rich Repeat Variant"/>
    <property type="match status" value="1"/>
</dbReference>
<proteinExistence type="predicted"/>
<dbReference type="Proteomes" id="UP000654370">
    <property type="component" value="Unassembled WGS sequence"/>
</dbReference>
<keyword evidence="3" id="KW-1185">Reference proteome</keyword>
<dbReference type="GO" id="GO:0003779">
    <property type="term" value="F:actin binding"/>
    <property type="evidence" value="ECO:0007669"/>
    <property type="project" value="InterPro"/>
</dbReference>
<evidence type="ECO:0000313" key="2">
    <source>
        <dbReference type="EMBL" id="KAG2179267.1"/>
    </source>
</evidence>
<dbReference type="SMART" id="SM01140">
    <property type="entry name" value="Drf_GBD"/>
    <property type="match status" value="1"/>
</dbReference>
<reference evidence="2" key="1">
    <citation type="submission" date="2020-12" db="EMBL/GenBank/DDBJ databases">
        <title>Metabolic potential, ecology and presence of endohyphal bacteria is reflected in genomic diversity of Mucoromycotina.</title>
        <authorList>
            <person name="Muszewska A."/>
            <person name="Okrasinska A."/>
            <person name="Steczkiewicz K."/>
            <person name="Drgas O."/>
            <person name="Orlowska M."/>
            <person name="Perlinska-Lenart U."/>
            <person name="Aleksandrzak-Piekarczyk T."/>
            <person name="Szatraj K."/>
            <person name="Zielenkiewicz U."/>
            <person name="Pilsyk S."/>
            <person name="Malc E."/>
            <person name="Mieczkowski P."/>
            <person name="Kruszewska J.S."/>
            <person name="Biernat P."/>
            <person name="Pawlowska J."/>
        </authorList>
    </citation>
    <scope>NUCLEOTIDE SEQUENCE</scope>
    <source>
        <strain evidence="2">WA0000067209</strain>
    </source>
</reference>
<dbReference type="AlphaFoldDB" id="A0A8H7PS49"/>
<comment type="caution">
    <text evidence="2">The sequence shown here is derived from an EMBL/GenBank/DDBJ whole genome shotgun (WGS) entry which is preliminary data.</text>
</comment>
<evidence type="ECO:0000259" key="1">
    <source>
        <dbReference type="SMART" id="SM01140"/>
    </source>
</evidence>
<dbReference type="PANTHER" id="PTHR47102:SF2">
    <property type="entry name" value="PROTEIN BNI1"/>
    <property type="match status" value="1"/>
</dbReference>
<name>A0A8H7PS49_MORIS</name>
<dbReference type="GO" id="GO:0031267">
    <property type="term" value="F:small GTPase binding"/>
    <property type="evidence" value="ECO:0007669"/>
    <property type="project" value="InterPro"/>
</dbReference>
<gene>
    <name evidence="2" type="ORF">INT43_002117</name>
</gene>